<organism evidence="2">
    <name type="scientific">Chromera velia CCMP2878</name>
    <dbReference type="NCBI Taxonomy" id="1169474"/>
    <lineage>
        <taxon>Eukaryota</taxon>
        <taxon>Sar</taxon>
        <taxon>Alveolata</taxon>
        <taxon>Colpodellida</taxon>
        <taxon>Chromeraceae</taxon>
        <taxon>Chromera</taxon>
    </lineage>
</organism>
<reference evidence="2" key="1">
    <citation type="submission" date="2014-11" db="EMBL/GenBank/DDBJ databases">
        <title>Molecular phylogeny of cliff fern family Woodsiaceae with morphological implications.</title>
        <authorList>
            <person name="Shao Y.-Z."/>
            <person name="Wei R."/>
            <person name="Zhang X.-C."/>
        </authorList>
    </citation>
    <scope>NUCLEOTIDE SEQUENCE</scope>
</reference>
<dbReference type="EMBL" id="CDMZ01005381">
    <property type="protein sequence ID" value="CUC10723.1"/>
    <property type="molecule type" value="Genomic_DNA"/>
</dbReference>
<feature type="transmembrane region" description="Helical" evidence="1">
    <location>
        <begin position="24"/>
        <end position="44"/>
    </location>
</feature>
<proteinExistence type="predicted"/>
<keyword evidence="1" id="KW-1133">Transmembrane helix</keyword>
<evidence type="ECO:0000313" key="2">
    <source>
        <dbReference type="EMBL" id="CUC10723.1"/>
    </source>
</evidence>
<dbReference type="AlphaFoldDB" id="A0A0K6SAW4"/>
<keyword evidence="1" id="KW-0472">Membrane</keyword>
<evidence type="ECO:0000256" key="1">
    <source>
        <dbReference type="SAM" id="Phobius"/>
    </source>
</evidence>
<dbReference type="VEuPathDB" id="CryptoDB:Cvel_11533"/>
<name>A0A0K6SAW4_9ALVE</name>
<protein>
    <submittedName>
        <fullName evidence="2">Uncharacterized protein</fullName>
    </submittedName>
</protein>
<gene>
    <name evidence="2" type="ORF">Cvel_11533.t1.CR2</name>
</gene>
<sequence>MPATACLIPYSDSAREDNFFHDGMTVLFSVVAVLVSATVGVALTPSNHTQREVRTHRSHLATRSRHLRTSKSKWGSCGAPSSATGTCIKMDFFWRILETLSDDGGSNEEYKIIEGDDGLSWITVRHGCDTGCEKWALQFEDPTDDEIRNNVGDACSPEENSSRTSNDDYGGFYSCWLTTPYSTGANHGPSKFLYFDKMYMNDLKLDMALAMCEHDFACDGHPYLQWDLSNYGLAQFSKYDLDSHNNAYTWFTRSDGEGRKVRLVFSFEKVDYKYCDGSEGGSCDMGVCYTGHSALIHYGDDTNPELDDSIKGC</sequence>
<accession>A0A0K6SAW4</accession>
<keyword evidence="1" id="KW-0812">Transmembrane</keyword>